<dbReference type="PANTHER" id="PTHR10889:SF3">
    <property type="entry name" value="DEOXYRIBOSE-PHOSPHATE ALDOLASE"/>
    <property type="match status" value="1"/>
</dbReference>
<dbReference type="EMBL" id="SNRW01002309">
    <property type="protein sequence ID" value="KAA6393198.1"/>
    <property type="molecule type" value="Genomic_DNA"/>
</dbReference>
<keyword evidence="5" id="KW-0704">Schiff base</keyword>
<comment type="caution">
    <text evidence="9">The sequence shown here is derived from an EMBL/GenBank/DDBJ whole genome shotgun (WGS) entry which is preliminary data.</text>
</comment>
<dbReference type="SUPFAM" id="SSF51569">
    <property type="entry name" value="Aldolase"/>
    <property type="match status" value="1"/>
</dbReference>
<dbReference type="InterPro" id="IPR013785">
    <property type="entry name" value="Aldolase_TIM"/>
</dbReference>
<name>A0A5J4WE34_9EUKA</name>
<comment type="similarity">
    <text evidence="2">Belongs to the DeoC/FbaB aldolase family. DeoC type 2 subfamily.</text>
</comment>
<dbReference type="OrthoDB" id="70823at2759"/>
<dbReference type="AlphaFoldDB" id="A0A5J4WE34"/>
<dbReference type="Gene3D" id="3.20.20.70">
    <property type="entry name" value="Aldolase class I"/>
    <property type="match status" value="1"/>
</dbReference>
<dbReference type="UniPathway" id="UPA00002">
    <property type="reaction ID" value="UER00468"/>
</dbReference>
<dbReference type="EC" id="4.1.2.4" evidence="3"/>
<keyword evidence="4" id="KW-0456">Lyase</keyword>
<dbReference type="NCBIfam" id="TIGR00126">
    <property type="entry name" value="deoC"/>
    <property type="match status" value="1"/>
</dbReference>
<sequence length="337" mass="37217">MLKDQTEKHFYPFKRNEGVPFDSIPFLTKQLNKSTITKSALAYSKKRPVKKAQQAAFLLRIITCCDNTALSGNDSEANIERLCMKSRFPIRIDLLKELHITNGELQFDHDQQKRSFTTAAVCVYPARVSEAVKYLQGSGIPVASVATGFPSGQIGQEAKILEIKQAITDGASEIDIVIPRDLVLQGKWKELYDVVKEFRQACGDKHMKTILATGELESLINVYRASMVCMMAGADFIKTSTGKEAVNATLPVGLTMILAIRDYRAASNFIVGLKPAGGISTAKSALDWLIMMNEELGEEYTHNSLFRIGCSSLIPDIERQLHHCVYGEYASIAGLAS</sequence>
<dbReference type="GO" id="GO:0009264">
    <property type="term" value="P:deoxyribonucleotide catabolic process"/>
    <property type="evidence" value="ECO:0007669"/>
    <property type="project" value="InterPro"/>
</dbReference>
<evidence type="ECO:0000256" key="4">
    <source>
        <dbReference type="ARBA" id="ARBA00023239"/>
    </source>
</evidence>
<dbReference type="SMART" id="SM01133">
    <property type="entry name" value="DeoC"/>
    <property type="match status" value="1"/>
</dbReference>
<reference evidence="9 10" key="1">
    <citation type="submission" date="2019-03" db="EMBL/GenBank/DDBJ databases">
        <title>Single cell metagenomics reveals metabolic interactions within the superorganism composed of flagellate Streblomastix strix and complex community of Bacteroidetes bacteria on its surface.</title>
        <authorList>
            <person name="Treitli S.C."/>
            <person name="Kolisko M."/>
            <person name="Husnik F."/>
            <person name="Keeling P."/>
            <person name="Hampl V."/>
        </authorList>
    </citation>
    <scope>NUCLEOTIDE SEQUENCE [LARGE SCALE GENOMIC DNA]</scope>
    <source>
        <strain evidence="9">ST1C</strain>
    </source>
</reference>
<dbReference type="InterPro" id="IPR011343">
    <property type="entry name" value="DeoC"/>
</dbReference>
<dbReference type="PANTHER" id="PTHR10889">
    <property type="entry name" value="DEOXYRIBOSE-PHOSPHATE ALDOLASE"/>
    <property type="match status" value="1"/>
</dbReference>
<organism evidence="9 10">
    <name type="scientific">Streblomastix strix</name>
    <dbReference type="NCBI Taxonomy" id="222440"/>
    <lineage>
        <taxon>Eukaryota</taxon>
        <taxon>Metamonada</taxon>
        <taxon>Preaxostyla</taxon>
        <taxon>Oxymonadida</taxon>
        <taxon>Streblomastigidae</taxon>
        <taxon>Streblomastix</taxon>
    </lineage>
</organism>
<evidence type="ECO:0000256" key="8">
    <source>
        <dbReference type="ARBA" id="ARBA00048791"/>
    </source>
</evidence>
<dbReference type="GO" id="GO:0046386">
    <property type="term" value="P:deoxyribose phosphate catabolic process"/>
    <property type="evidence" value="ECO:0007669"/>
    <property type="project" value="UniProtKB-UniPathway"/>
</dbReference>
<evidence type="ECO:0000256" key="3">
    <source>
        <dbReference type="ARBA" id="ARBA00012515"/>
    </source>
</evidence>
<comment type="catalytic activity">
    <reaction evidence="8">
        <text>2-deoxy-D-ribose 5-phosphate = D-glyceraldehyde 3-phosphate + acetaldehyde</text>
        <dbReference type="Rhea" id="RHEA:12821"/>
        <dbReference type="ChEBI" id="CHEBI:15343"/>
        <dbReference type="ChEBI" id="CHEBI:59776"/>
        <dbReference type="ChEBI" id="CHEBI:62877"/>
        <dbReference type="EC" id="4.1.2.4"/>
    </reaction>
</comment>
<dbReference type="GO" id="GO:0016052">
    <property type="term" value="P:carbohydrate catabolic process"/>
    <property type="evidence" value="ECO:0007669"/>
    <property type="project" value="TreeGrafter"/>
</dbReference>
<evidence type="ECO:0000256" key="7">
    <source>
        <dbReference type="ARBA" id="ARBA00032755"/>
    </source>
</evidence>
<dbReference type="GO" id="GO:0004139">
    <property type="term" value="F:deoxyribose-phosphate aldolase activity"/>
    <property type="evidence" value="ECO:0007669"/>
    <property type="project" value="UniProtKB-EC"/>
</dbReference>
<gene>
    <name evidence="9" type="ORF">EZS28_011274</name>
</gene>
<dbReference type="InterPro" id="IPR002915">
    <property type="entry name" value="DeoC/FbaB/LacD_aldolase"/>
</dbReference>
<dbReference type="CDD" id="cd00959">
    <property type="entry name" value="DeoC"/>
    <property type="match status" value="1"/>
</dbReference>
<dbReference type="Pfam" id="PF01791">
    <property type="entry name" value="DeoC"/>
    <property type="match status" value="1"/>
</dbReference>
<evidence type="ECO:0000313" key="10">
    <source>
        <dbReference type="Proteomes" id="UP000324800"/>
    </source>
</evidence>
<evidence type="ECO:0000256" key="1">
    <source>
        <dbReference type="ARBA" id="ARBA00004816"/>
    </source>
</evidence>
<evidence type="ECO:0000256" key="2">
    <source>
        <dbReference type="ARBA" id="ARBA00009473"/>
    </source>
</evidence>
<evidence type="ECO:0000256" key="6">
    <source>
        <dbReference type="ARBA" id="ARBA00031814"/>
    </source>
</evidence>
<protein>
    <recommendedName>
        <fullName evidence="3">deoxyribose-phosphate aldolase</fullName>
        <ecNumber evidence="3">4.1.2.4</ecNumber>
    </recommendedName>
    <alternativeName>
        <fullName evidence="7">2-deoxy-D-ribose 5-phosphate aldolase</fullName>
    </alternativeName>
    <alternativeName>
        <fullName evidence="6">Phosphodeoxyriboaldolase</fullName>
    </alternativeName>
</protein>
<evidence type="ECO:0000256" key="5">
    <source>
        <dbReference type="ARBA" id="ARBA00023270"/>
    </source>
</evidence>
<dbReference type="Proteomes" id="UP000324800">
    <property type="component" value="Unassembled WGS sequence"/>
</dbReference>
<proteinExistence type="inferred from homology"/>
<dbReference type="GO" id="GO:0005737">
    <property type="term" value="C:cytoplasm"/>
    <property type="evidence" value="ECO:0007669"/>
    <property type="project" value="InterPro"/>
</dbReference>
<comment type="pathway">
    <text evidence="1">Carbohydrate degradation; 2-deoxy-D-ribose 1-phosphate degradation; D-glyceraldehyde 3-phosphate and acetaldehyde from 2-deoxy-alpha-D-ribose 1-phosphate: step 2/2.</text>
</comment>
<evidence type="ECO:0000313" key="9">
    <source>
        <dbReference type="EMBL" id="KAA6393198.1"/>
    </source>
</evidence>
<accession>A0A5J4WE34</accession>